<evidence type="ECO:0000313" key="3">
    <source>
        <dbReference type="Proteomes" id="UP000252631"/>
    </source>
</evidence>
<dbReference type="EMBL" id="UFQQ01000009">
    <property type="protein sequence ID" value="SSW91033.1"/>
    <property type="molecule type" value="Genomic_DNA"/>
</dbReference>
<evidence type="ECO:0000313" key="2">
    <source>
        <dbReference type="EMBL" id="SSW91033.1"/>
    </source>
</evidence>
<dbReference type="AlphaFoldDB" id="A0A336JQU1"/>
<keyword evidence="4" id="KW-1185">Reference proteome</keyword>
<evidence type="ECO:0000313" key="4">
    <source>
        <dbReference type="Proteomes" id="UP000256343"/>
    </source>
</evidence>
<dbReference type="Proteomes" id="UP000252631">
    <property type="component" value="Unassembled WGS sequence"/>
</dbReference>
<accession>A0A336JQU1</accession>
<dbReference type="Proteomes" id="UP000256343">
    <property type="component" value="Unassembled WGS sequence"/>
</dbReference>
<evidence type="ECO:0000313" key="1">
    <source>
        <dbReference type="EMBL" id="RED35343.1"/>
    </source>
</evidence>
<reference evidence="2 3" key="1">
    <citation type="submission" date="2017-08" db="EMBL/GenBank/DDBJ databases">
        <authorList>
            <person name="de Groot N.N."/>
        </authorList>
    </citation>
    <scope>NUCLEOTIDE SEQUENCE [LARGE SCALE GENOMIC DNA]</scope>
    <source>
        <strain evidence="2 3">JA575</strain>
    </source>
</reference>
<gene>
    <name evidence="1" type="ORF">BJ125_109187</name>
    <name evidence="2" type="ORF">SAMN05892882_109187</name>
</gene>
<name>A0A336JQU1_9BRAD</name>
<protein>
    <submittedName>
        <fullName evidence="2">Uncharacterized protein</fullName>
    </submittedName>
</protein>
<proteinExistence type="predicted"/>
<reference evidence="1 4" key="2">
    <citation type="submission" date="2018-07" db="EMBL/GenBank/DDBJ databases">
        <title>Genomic Encyclopedia of Archaeal and Bacterial Type Strains, Phase II (KMG-II): from individual species to whole genera.</title>
        <authorList>
            <person name="Goeker M."/>
        </authorList>
    </citation>
    <scope>NUCLEOTIDE SEQUENCE [LARGE SCALE GENOMIC DNA]</scope>
    <source>
        <strain evidence="1 4">JA575</strain>
    </source>
</reference>
<sequence>MNVHPVPPWILKHRNLSIPGPDRMDNLMKAHI</sequence>
<organism evidence="2 3">
    <name type="scientific">Rhodopseudomonas pentothenatexigens</name>
    <dbReference type="NCBI Taxonomy" id="999699"/>
    <lineage>
        <taxon>Bacteria</taxon>
        <taxon>Pseudomonadati</taxon>
        <taxon>Pseudomonadota</taxon>
        <taxon>Alphaproteobacteria</taxon>
        <taxon>Hyphomicrobiales</taxon>
        <taxon>Nitrobacteraceae</taxon>
        <taxon>Rhodopseudomonas</taxon>
    </lineage>
</organism>
<dbReference type="EMBL" id="QRDT01000009">
    <property type="protein sequence ID" value="RED35343.1"/>
    <property type="molecule type" value="Genomic_DNA"/>
</dbReference>